<dbReference type="GO" id="GO:0019031">
    <property type="term" value="C:viral envelope"/>
    <property type="evidence" value="ECO:0007669"/>
    <property type="project" value="UniProtKB-KW"/>
</dbReference>
<keyword evidence="5" id="KW-1161">Viral attachment to host cell</keyword>
<evidence type="ECO:0000256" key="1">
    <source>
        <dbReference type="ARBA" id="ARBA00004182"/>
    </source>
</evidence>
<keyword evidence="12" id="KW-0261">Viral envelope protein</keyword>
<organismHost>
    <name type="scientific">Homo sapiens</name>
    <name type="common">Human</name>
    <dbReference type="NCBI Taxonomy" id="9606"/>
</organismHost>
<evidence type="ECO:0000259" key="11">
    <source>
        <dbReference type="Pfam" id="PF00516"/>
    </source>
</evidence>
<keyword evidence="7" id="KW-0472">Membrane</keyword>
<accession>Q58GQ1</accession>
<organism evidence="12">
    <name type="scientific">Human immunodeficiency virus type 1</name>
    <name type="common">HIV-1</name>
    <dbReference type="NCBI Taxonomy" id="11676"/>
    <lineage>
        <taxon>Viruses</taxon>
        <taxon>Riboviria</taxon>
        <taxon>Pararnavirae</taxon>
        <taxon>Artverviricota</taxon>
        <taxon>Revtraviricetes</taxon>
        <taxon>Ortervirales</taxon>
        <taxon>Retroviridae</taxon>
        <taxon>Orthoretrovirinae</taxon>
        <taxon>Lentivirus</taxon>
        <taxon>Lentivirus humimdef1</taxon>
    </lineage>
</organism>
<proteinExistence type="predicted"/>
<comment type="subcellular location">
    <subcellularLocation>
        <location evidence="1">Virion membrane</location>
    </subcellularLocation>
</comment>
<dbReference type="Gene3D" id="2.170.40.20">
    <property type="entry name" value="Human immunodeficiency virus 1, Gp160, envelope glycoprotein"/>
    <property type="match status" value="1"/>
</dbReference>
<dbReference type="Pfam" id="PF00516">
    <property type="entry name" value="GP120"/>
    <property type="match status" value="1"/>
</dbReference>
<feature type="non-terminal residue" evidence="12">
    <location>
        <position position="163"/>
    </location>
</feature>
<dbReference type="InterPro" id="IPR000777">
    <property type="entry name" value="HIV1_Gp120"/>
</dbReference>
<dbReference type="SUPFAM" id="SSF56502">
    <property type="entry name" value="gp120 core"/>
    <property type="match status" value="1"/>
</dbReference>
<dbReference type="GO" id="GO:0046718">
    <property type="term" value="P:symbiont entry into host cell"/>
    <property type="evidence" value="ECO:0007669"/>
    <property type="project" value="UniProtKB-KW"/>
</dbReference>
<evidence type="ECO:0000256" key="9">
    <source>
        <dbReference type="ARBA" id="ARBA00023180"/>
    </source>
</evidence>
<gene>
    <name evidence="12" type="primary">env</name>
</gene>
<feature type="domain" description="Human immunodeficiency virus 1 envelope glycoprotein Gp120" evidence="11">
    <location>
        <begin position="7"/>
        <end position="97"/>
    </location>
</feature>
<keyword evidence="10" id="KW-1160">Virus entry into host cell</keyword>
<dbReference type="InterPro" id="IPR036377">
    <property type="entry name" value="Gp120_core_sf"/>
</dbReference>
<dbReference type="GO" id="GO:0019062">
    <property type="term" value="P:virion attachment to host cell"/>
    <property type="evidence" value="ECO:0007669"/>
    <property type="project" value="UniProtKB-KW"/>
</dbReference>
<dbReference type="EMBL" id="AY952804">
    <property type="protein sequence ID" value="AAX55841.1"/>
    <property type="molecule type" value="Genomic_DNA"/>
</dbReference>
<reference evidence="12" key="1">
    <citation type="submission" date="2005-03" db="EMBL/GenBank/DDBJ databases">
        <title>Genetic Diversity of HIV-1 Subtypes Circulating in Northern Kenya.</title>
        <authorList>
            <person name="Khamadi S.A."/>
            <person name="Ochieng W."/>
            <person name="Lihana R.W."/>
            <person name="Kiptoo M.K."/>
            <person name="Kinyua J.G."/>
            <person name="Lagat N."/>
            <person name="Muriuki J."/>
            <person name="Mwangi J."/>
            <person name="Pelle R."/>
            <person name="Muigai A."/>
            <person name="Carter J."/>
            <person name="Yamada R."/>
            <person name="Mpoke S."/>
        </authorList>
    </citation>
    <scope>NUCLEOTIDE SEQUENCE</scope>
    <source>
        <strain evidence="12">TLHC013X</strain>
    </source>
</reference>
<name>Q58GQ1_HV1</name>
<evidence type="ECO:0000256" key="2">
    <source>
        <dbReference type="ARBA" id="ARBA00022506"/>
    </source>
</evidence>
<protein>
    <submittedName>
        <fullName evidence="12">Envelope glycoprotein</fullName>
    </submittedName>
</protein>
<evidence type="ECO:0000256" key="4">
    <source>
        <dbReference type="ARBA" id="ARBA00022595"/>
    </source>
</evidence>
<sequence>RFLLSSVNGSLAEEKIVIMICKSDKQCQNNNSTAYRTCMQLCSTRPGNNTRRSMRIGPGQTFYATGDIIGDIRQAHCNISERAWNNTLQEVGTRITKTLPLSNYQLLEPLRRGPKKLQHIALIVEENVSIAIHQNCLIVIHALQYLQNSTANITIPCGYNKLS</sequence>
<dbReference type="GO" id="GO:0055036">
    <property type="term" value="C:virion membrane"/>
    <property type="evidence" value="ECO:0007669"/>
    <property type="project" value="UniProtKB-SubCell"/>
</dbReference>
<keyword evidence="8" id="KW-1015">Disulfide bond</keyword>
<feature type="non-terminal residue" evidence="12">
    <location>
        <position position="1"/>
    </location>
</feature>
<evidence type="ECO:0000256" key="10">
    <source>
        <dbReference type="ARBA" id="ARBA00023296"/>
    </source>
</evidence>
<evidence type="ECO:0000256" key="6">
    <source>
        <dbReference type="ARBA" id="ARBA00022844"/>
    </source>
</evidence>
<evidence type="ECO:0000256" key="8">
    <source>
        <dbReference type="ARBA" id="ARBA00023157"/>
    </source>
</evidence>
<evidence type="ECO:0000256" key="7">
    <source>
        <dbReference type="ARBA" id="ARBA00023136"/>
    </source>
</evidence>
<evidence type="ECO:0000256" key="5">
    <source>
        <dbReference type="ARBA" id="ARBA00022804"/>
    </source>
</evidence>
<keyword evidence="6" id="KW-0946">Virion</keyword>
<keyword evidence="2" id="KW-1168">Fusion of virus membrane with host membrane</keyword>
<keyword evidence="3" id="KW-0945">Host-virus interaction</keyword>
<keyword evidence="9" id="KW-0325">Glycoprotein</keyword>
<evidence type="ECO:0000313" key="12">
    <source>
        <dbReference type="EMBL" id="AAX55841.1"/>
    </source>
</evidence>
<evidence type="ECO:0000256" key="3">
    <source>
        <dbReference type="ARBA" id="ARBA00022581"/>
    </source>
</evidence>
<dbReference type="GO" id="GO:0039663">
    <property type="term" value="P:membrane fusion involved in viral entry into host cell"/>
    <property type="evidence" value="ECO:0007669"/>
    <property type="project" value="UniProtKB-KW"/>
</dbReference>
<keyword evidence="4" id="KW-1162">Viral penetration into host cytoplasm</keyword>